<dbReference type="OrthoDB" id="5392553at2"/>
<keyword evidence="2" id="KW-0964">Secreted</keyword>
<evidence type="ECO:0008006" key="8">
    <source>
        <dbReference type="Google" id="ProtNLM"/>
    </source>
</evidence>
<dbReference type="eggNOG" id="COG3420">
    <property type="taxonomic scope" value="Bacteria"/>
</dbReference>
<dbReference type="SUPFAM" id="SSF51126">
    <property type="entry name" value="Pectin lyase-like"/>
    <property type="match status" value="2"/>
</dbReference>
<dbReference type="RefSeq" id="WP_008868448.1">
    <property type="nucleotide sequence ID" value="NZ_ACJN02000001.1"/>
</dbReference>
<dbReference type="GO" id="GO:0016837">
    <property type="term" value="F:carbon-oxygen lyase activity, acting on polysaccharides"/>
    <property type="evidence" value="ECO:0007669"/>
    <property type="project" value="TreeGrafter"/>
</dbReference>
<dbReference type="GO" id="GO:0005576">
    <property type="term" value="C:extracellular region"/>
    <property type="evidence" value="ECO:0007669"/>
    <property type="project" value="UniProtKB-SubCell"/>
</dbReference>
<dbReference type="Pfam" id="PF18998">
    <property type="entry name" value="Flg_new_2"/>
    <property type="match status" value="3"/>
</dbReference>
<feature type="domain" description="Bacterial repeat" evidence="5">
    <location>
        <begin position="589"/>
        <end position="655"/>
    </location>
</feature>
<accession>D6SKV5</accession>
<proteinExistence type="predicted"/>
<evidence type="ECO:0000313" key="6">
    <source>
        <dbReference type="EMBL" id="EFI35316.1"/>
    </source>
</evidence>
<evidence type="ECO:0000256" key="1">
    <source>
        <dbReference type="ARBA" id="ARBA00004613"/>
    </source>
</evidence>
<evidence type="ECO:0000259" key="5">
    <source>
        <dbReference type="Pfam" id="PF18998"/>
    </source>
</evidence>
<comment type="caution">
    <text evidence="6">The sequence shown here is derived from an EMBL/GenBank/DDBJ whole genome shotgun (WGS) entry which is preliminary data.</text>
</comment>
<dbReference type="InterPro" id="IPR052052">
    <property type="entry name" value="Polysaccharide_Lyase_9"/>
</dbReference>
<feature type="domain" description="Right handed beta helix" evidence="4">
    <location>
        <begin position="259"/>
        <end position="406"/>
    </location>
</feature>
<sequence length="1679" mass="188065">MIRYFRRTAIFSVVLLFSLICFNWHVGHCGNVYYVSSNDPLASDINPGSAEEPLLTLGEALSRVTAGDTVVLEPGTYRESMLFSQGGESEDFPVTVRAGVPEAAFVLGSDVVVGWEHAFDETWVRHGWEINSQQVFVDGLGLQQIGPGSLYHYLEVDGDTALPVVGSDFSDMYPGSFWYDEDMGSLYVWLPDGSSPENYVMEASVRDFLLAPNSLDYINLEGLVFAHSNTGTSGEEVSMLNISGTGWKLEDNFFLMADMSGLSLSGRDHLLSGNTFLLNGYAGLVLRGHEDQGEERQILMSGNEQSYNNTRNFDFSLKPGGINITDGCSGLTIENNLAWRNHMFGVSMDSQSKDIVLEKSFFQDNILGVYAEETDSIIVKNNIFNENFYAAGLDSTSNTHVLFNTFHANEYAFTAMDSMGDSPLFQNNHIQNNLFSDSLIVDLGLYIPDFLDEGNTSDYNAYARASQEIANIWIDEIGFPVFSFSLSSFQDQSGLDQNSVVSASIWPEEHDFAFVPPHDALIIDAGSLELQAVLSDFYGRERPWGMGPDIGAVEYYPDDEEFPEYPHELAELDPSVPEQPPEPDMWEISVSVTGEGQVKVNPDQTEYMDGSMVELSVHAGDGWYFVQWQGDLSGSETPVTLVVDEDKNISALFERLYTLSISVEGEGSIIRTPDLSEYESGESVELEAVAADGWEFVGWSGDASGTDTSLVLVMDTDTSVTGVFEEIPEPEPEGEVFVFDPNAYETGYNPVGDVFIQRLPGSSDFGGDTGIAEVSTPVGNKVMQFTTELSSPYFHGGVRWLYWTEFQRDQDQIEFLYLFRRSDPEYTELLGCMRMSGEAELNTYAAGLRNNSDEIRGRRVLQGNIINAGEENHNLSGDTVGDWIWVRGRMDQDSYTIRSRAWLHGDNEPENWMLEWTDQDEAIEKGGVGMEVYIRQAGESVELAWLSMGSRGEVAPGPEDIEELPEPTEHYTLDISVEGQGSVSLSPERDQFESGESVELQAVAADGWEFVSWSGDYSGTEPSVVLVMDTDMSVTGIFEEIPEPEPEGEVFVFDPNSYETGYNPVGDVFIQRLPGSSDFGGDTGIAEVSTPVGNKVMQFTTELSSPYFHGGVRWLYWTEFQRDQDQIEFLYLFRRSDPEYTELLGCMRMSGEAELNTYAAGLRNNSDEIRGRRVLQGNIINAGEENHNLSGDTVGDWIWVRGRMDQDSYTIRSRAWLHGDNEPENWMLEWTDQEAGIASGGAGLEVYLRRAGDSIDLAWWSVGFGGAAAEFPEEETYENDEFFPPEIYGHYFDPAWAEAEPGLIRDLGYGNPSEWPVVNGHDTRIVIQDEQSVDLKDIRAAISWDSGPDKYGTTYIHIRNCEEVVVENVHLLQADQDYLASHTLFIEDCGKVILRDSSFHGSVERHHVRMEGNAEVIIDNVEISGYDYGNGIIRTGGGIRIENGDESRGGVGLASISSPNPRELEWLQITNCHIRDNLSNPQRLKHDGILIHSGGNSLIYNNLFENWQELDAAFDTSHRRWQDNNYVNKTIHIEKNRFINNQRIKMPGRSVADNSIVFYKNYFENSGLYDYHIGYNVIFRENLFDGVFDSTMLTLWQINGPMLFERNNFIFEDLHMFIREGGAADPDAHTHVNLRDNIYFLGNVSTWLMGKQVQAYTWEEWQNVGLDTGSEIRPLSEAP</sequence>
<dbReference type="PANTHER" id="PTHR40088:SF2">
    <property type="entry name" value="SECRETED SUGAR HYDROLASE"/>
    <property type="match status" value="1"/>
</dbReference>
<gene>
    <name evidence="6" type="ORF">Dthio_PD2731</name>
</gene>
<dbReference type="InterPro" id="IPR044060">
    <property type="entry name" value="Bacterial_rp_domain"/>
</dbReference>
<dbReference type="InterPro" id="IPR011050">
    <property type="entry name" value="Pectin_lyase_fold/virulence"/>
</dbReference>
<dbReference type="Pfam" id="PF13229">
    <property type="entry name" value="Beta_helix"/>
    <property type="match status" value="2"/>
</dbReference>
<reference evidence="6" key="1">
    <citation type="submission" date="2010-05" db="EMBL/GenBank/DDBJ databases">
        <title>The draft genome of Desulfonatronospira thiodismutans ASO3-1.</title>
        <authorList>
            <consortium name="US DOE Joint Genome Institute (JGI-PGF)"/>
            <person name="Lucas S."/>
            <person name="Copeland A."/>
            <person name="Lapidus A."/>
            <person name="Cheng J.-F."/>
            <person name="Bruce D."/>
            <person name="Goodwin L."/>
            <person name="Pitluck S."/>
            <person name="Chertkov O."/>
            <person name="Brettin T."/>
            <person name="Detter J.C."/>
            <person name="Han C."/>
            <person name="Land M.L."/>
            <person name="Hauser L."/>
            <person name="Kyrpides N."/>
            <person name="Mikhailova N."/>
            <person name="Muyzer G."/>
            <person name="Woyke T."/>
        </authorList>
    </citation>
    <scope>NUCLEOTIDE SEQUENCE [LARGE SCALE GENOMIC DNA]</scope>
    <source>
        <strain evidence="6">ASO3-1</strain>
    </source>
</reference>
<name>D6SKV5_9BACT</name>
<dbReference type="PANTHER" id="PTHR40088">
    <property type="entry name" value="PECTATE LYASE (EUROFUNG)"/>
    <property type="match status" value="1"/>
</dbReference>
<dbReference type="SMART" id="SM00710">
    <property type="entry name" value="PbH1"/>
    <property type="match status" value="8"/>
</dbReference>
<evidence type="ECO:0000256" key="3">
    <source>
        <dbReference type="ARBA" id="ARBA00022729"/>
    </source>
</evidence>
<comment type="subcellular location">
    <subcellularLocation>
        <location evidence="1">Secreted</location>
    </subcellularLocation>
</comment>
<dbReference type="Gene3D" id="2.160.20.10">
    <property type="entry name" value="Single-stranded right-handed beta-helix, Pectin lyase-like"/>
    <property type="match status" value="2"/>
</dbReference>
<dbReference type="eggNOG" id="COG3266">
    <property type="taxonomic scope" value="Bacteria"/>
</dbReference>
<organism evidence="6 7">
    <name type="scientific">Desulfonatronospira thiodismutans ASO3-1</name>
    <dbReference type="NCBI Taxonomy" id="555779"/>
    <lineage>
        <taxon>Bacteria</taxon>
        <taxon>Pseudomonadati</taxon>
        <taxon>Thermodesulfobacteriota</taxon>
        <taxon>Desulfovibrionia</taxon>
        <taxon>Desulfovibrionales</taxon>
        <taxon>Desulfonatronovibrionaceae</taxon>
        <taxon>Desulfonatronospira</taxon>
    </lineage>
</organism>
<feature type="domain" description="Bacterial repeat" evidence="5">
    <location>
        <begin position="971"/>
        <end position="1041"/>
    </location>
</feature>
<dbReference type="InterPro" id="IPR039448">
    <property type="entry name" value="Beta_helix"/>
</dbReference>
<dbReference type="InterPro" id="IPR012334">
    <property type="entry name" value="Pectin_lyas_fold"/>
</dbReference>
<protein>
    <recommendedName>
        <fullName evidence="8">Parallel beta-helix repeat protein</fullName>
    </recommendedName>
</protein>
<dbReference type="InterPro" id="IPR006626">
    <property type="entry name" value="PbH1"/>
</dbReference>
<dbReference type="Proteomes" id="UP000005496">
    <property type="component" value="Unassembled WGS sequence"/>
</dbReference>
<evidence type="ECO:0000259" key="4">
    <source>
        <dbReference type="Pfam" id="PF13229"/>
    </source>
</evidence>
<evidence type="ECO:0000313" key="7">
    <source>
        <dbReference type="Proteomes" id="UP000005496"/>
    </source>
</evidence>
<evidence type="ECO:0000256" key="2">
    <source>
        <dbReference type="ARBA" id="ARBA00022525"/>
    </source>
</evidence>
<feature type="domain" description="Bacterial repeat" evidence="5">
    <location>
        <begin position="657"/>
        <end position="727"/>
    </location>
</feature>
<dbReference type="EMBL" id="ACJN02000001">
    <property type="protein sequence ID" value="EFI35316.1"/>
    <property type="molecule type" value="Genomic_DNA"/>
</dbReference>
<keyword evidence="7" id="KW-1185">Reference proteome</keyword>
<feature type="domain" description="Right handed beta helix" evidence="4">
    <location>
        <begin position="1356"/>
        <end position="1506"/>
    </location>
</feature>
<keyword evidence="3" id="KW-0732">Signal</keyword>